<protein>
    <submittedName>
        <fullName evidence="2">Uncharacterized protein</fullName>
    </submittedName>
</protein>
<dbReference type="Proteomes" id="UP000692954">
    <property type="component" value="Unassembled WGS sequence"/>
</dbReference>
<feature type="region of interest" description="Disordered" evidence="1">
    <location>
        <begin position="296"/>
        <end position="330"/>
    </location>
</feature>
<organism evidence="2 3">
    <name type="scientific">Paramecium sonneborni</name>
    <dbReference type="NCBI Taxonomy" id="65129"/>
    <lineage>
        <taxon>Eukaryota</taxon>
        <taxon>Sar</taxon>
        <taxon>Alveolata</taxon>
        <taxon>Ciliophora</taxon>
        <taxon>Intramacronucleata</taxon>
        <taxon>Oligohymenophorea</taxon>
        <taxon>Peniculida</taxon>
        <taxon>Parameciidae</taxon>
        <taxon>Paramecium</taxon>
    </lineage>
</organism>
<evidence type="ECO:0000256" key="1">
    <source>
        <dbReference type="SAM" id="MobiDB-lite"/>
    </source>
</evidence>
<evidence type="ECO:0000313" key="2">
    <source>
        <dbReference type="EMBL" id="CAD8063589.1"/>
    </source>
</evidence>
<dbReference type="AlphaFoldDB" id="A0A8S1L839"/>
<gene>
    <name evidence="2" type="ORF">PSON_ATCC_30995.1.T0180067</name>
</gene>
<keyword evidence="3" id="KW-1185">Reference proteome</keyword>
<accession>A0A8S1L839</accession>
<comment type="caution">
    <text evidence="2">The sequence shown here is derived from an EMBL/GenBank/DDBJ whole genome shotgun (WGS) entry which is preliminary data.</text>
</comment>
<dbReference type="OrthoDB" id="302028at2759"/>
<dbReference type="EMBL" id="CAJJDN010000018">
    <property type="protein sequence ID" value="CAD8063589.1"/>
    <property type="molecule type" value="Genomic_DNA"/>
</dbReference>
<proteinExistence type="predicted"/>
<name>A0A8S1L839_9CILI</name>
<evidence type="ECO:0000313" key="3">
    <source>
        <dbReference type="Proteomes" id="UP000692954"/>
    </source>
</evidence>
<reference evidence="2" key="1">
    <citation type="submission" date="2021-01" db="EMBL/GenBank/DDBJ databases">
        <authorList>
            <consortium name="Genoscope - CEA"/>
            <person name="William W."/>
        </authorList>
    </citation>
    <scope>NUCLEOTIDE SEQUENCE</scope>
</reference>
<sequence>MNQQSFVQVTQEYDQVQKRVNSLKFQLRDIDQKNFLLQTKLKDLRQISPRLQKSPFTQLQEQLRLDRKQIIEQFKPIVEQEGIYLRNERIKTENQLQLSKISEIQQKKNKVKLMEEFDQEVTKRRAYYQEKKIKEVRQRQLQEMEIYRIILNKKLVEISQLKKQEKGLIDEIQSAKSREQQLCNKFCNALVNDNSLILPSIQKLNSKMSQNSNSKQQKTGCLPFQKSGKVFERLQRSETRNDNQIIQQEETRRLQLDSRKKSQSIDQLNIACQTTFLIQDQNQESIQNSQNYESYLNSQKEKTLEKSQQNLTSEEIKDQQEQNKQSNKKN</sequence>